<keyword evidence="2" id="KW-1185">Reference proteome</keyword>
<organism evidence="1 2">
    <name type="scientific">Pyxidicoccus parkwayensis</name>
    <dbReference type="NCBI Taxonomy" id="2813578"/>
    <lineage>
        <taxon>Bacteria</taxon>
        <taxon>Pseudomonadati</taxon>
        <taxon>Myxococcota</taxon>
        <taxon>Myxococcia</taxon>
        <taxon>Myxococcales</taxon>
        <taxon>Cystobacterineae</taxon>
        <taxon>Myxococcaceae</taxon>
        <taxon>Pyxidicoccus</taxon>
    </lineage>
</organism>
<proteinExistence type="predicted"/>
<evidence type="ECO:0000313" key="1">
    <source>
        <dbReference type="EMBL" id="QSQ24798.1"/>
    </source>
</evidence>
<protein>
    <recommendedName>
        <fullName evidence="3">Transporter</fullName>
    </recommendedName>
</protein>
<dbReference type="RefSeq" id="WP_206726359.1">
    <property type="nucleotide sequence ID" value="NZ_CP071090.1"/>
</dbReference>
<evidence type="ECO:0008006" key="3">
    <source>
        <dbReference type="Google" id="ProtNLM"/>
    </source>
</evidence>
<reference evidence="1 2" key="1">
    <citation type="submission" date="2021-02" db="EMBL/GenBank/DDBJ databases">
        <title>De Novo genome assembly of isolated myxobacteria.</title>
        <authorList>
            <person name="Stevens D.C."/>
        </authorList>
    </citation>
    <scope>NUCLEOTIDE SEQUENCE [LARGE SCALE GENOMIC DNA]</scope>
    <source>
        <strain evidence="2">SCPEA02</strain>
    </source>
</reference>
<accession>A0ABX7P2W4</accession>
<name>A0ABX7P2W4_9BACT</name>
<evidence type="ECO:0000313" key="2">
    <source>
        <dbReference type="Proteomes" id="UP000662747"/>
    </source>
</evidence>
<dbReference type="Proteomes" id="UP000662747">
    <property type="component" value="Chromosome"/>
</dbReference>
<dbReference type="EMBL" id="CP071090">
    <property type="protein sequence ID" value="QSQ24798.1"/>
    <property type="molecule type" value="Genomic_DNA"/>
</dbReference>
<gene>
    <name evidence="1" type="ORF">JY651_07605</name>
</gene>
<sequence length="245" mass="25669">MPLLLAVATPAFAAKGSGHPTVEGRVQELFHQEEAPLNQRHELEAGSGLEWEEGNGEATFEMPLHVEYGVTDAFQIQGEVGLSPESEQPTLEEGSMGARLALLMDAERRLVVSTGAKVLALRDSPAASMRPGVSPFMLAYKELGPVGINVSVAADLLPSSGGRDATVHPDLGLGAVVGDGVLRPKVEAAFRNEQGTNTGIFAPGLYVNPVESLEVGVSMPWRLKSDGENSLGVSALVTWSGGSSD</sequence>